<dbReference type="SUPFAM" id="SSF56112">
    <property type="entry name" value="Protein kinase-like (PK-like)"/>
    <property type="match status" value="1"/>
</dbReference>
<dbReference type="PANTHER" id="PTHR43289">
    <property type="entry name" value="MITOGEN-ACTIVATED PROTEIN KINASE KINASE KINASE 20-RELATED"/>
    <property type="match status" value="1"/>
</dbReference>
<dbReference type="PROSITE" id="PS00107">
    <property type="entry name" value="PROTEIN_KINASE_ATP"/>
    <property type="match status" value="1"/>
</dbReference>
<evidence type="ECO:0000313" key="8">
    <source>
        <dbReference type="EMBL" id="MBP0463945.1"/>
    </source>
</evidence>
<dbReference type="Gene3D" id="3.30.200.20">
    <property type="entry name" value="Phosphorylase Kinase, domain 1"/>
    <property type="match status" value="1"/>
</dbReference>
<feature type="binding site" evidence="5">
    <location>
        <position position="62"/>
    </location>
    <ligand>
        <name>ATP</name>
        <dbReference type="ChEBI" id="CHEBI:30616"/>
    </ligand>
</feature>
<evidence type="ECO:0000259" key="7">
    <source>
        <dbReference type="PROSITE" id="PS50011"/>
    </source>
</evidence>
<evidence type="ECO:0000256" key="2">
    <source>
        <dbReference type="ARBA" id="ARBA00022741"/>
    </source>
</evidence>
<evidence type="ECO:0000313" key="9">
    <source>
        <dbReference type="Proteomes" id="UP000680815"/>
    </source>
</evidence>
<proteinExistence type="predicted"/>
<gene>
    <name evidence="8" type="ORF">J5Y09_08485</name>
</gene>
<reference evidence="8 9" key="1">
    <citation type="submission" date="2021-03" db="EMBL/GenBank/DDBJ databases">
        <authorList>
            <person name="So Y."/>
        </authorList>
    </citation>
    <scope>NUCLEOTIDE SEQUENCE [LARGE SCALE GENOMIC DNA]</scope>
    <source>
        <strain evidence="8 9">PWR1</strain>
    </source>
</reference>
<evidence type="ECO:0000256" key="1">
    <source>
        <dbReference type="ARBA" id="ARBA00022679"/>
    </source>
</evidence>
<dbReference type="PROSITE" id="PS00108">
    <property type="entry name" value="PROTEIN_KINASE_ST"/>
    <property type="match status" value="1"/>
</dbReference>
<dbReference type="GO" id="GO:0016301">
    <property type="term" value="F:kinase activity"/>
    <property type="evidence" value="ECO:0007669"/>
    <property type="project" value="UniProtKB-KW"/>
</dbReference>
<dbReference type="InterPro" id="IPR000719">
    <property type="entry name" value="Prot_kinase_dom"/>
</dbReference>
<feature type="region of interest" description="Disordered" evidence="6">
    <location>
        <begin position="464"/>
        <end position="502"/>
    </location>
</feature>
<sequence>MSHAEQHLQDDDPTLASLAPAADGTPALIAGRYEVRDSIGRGAFGEVFEAYDRVLGRLVAVKVMPIAQNLGAEGRESLRRFQVEARAVSRLTHPNIITVHDFGQGERFAWIVMELVIGETLADALRRTGPPPLAETSRILCALLSALHAAHERGIVHRDVKPGNILLEMNLEDGLGEVRLSDFGIARTDAEDRTVVGQMIGTPWVMAPEQLRGEAVDRRTDLWAAGVILYDMLTGERPFKGSMPGIFHRIQHEEPPAPTRLRAELPPAADALVARALAKAPEDRFATAEEMAAAIRAALVEVERWQDAPPLPGLGIEAPAAGALVPTMPLPPPPAPAPARGRFGQGIAVGMVAGLALGIGASHVAGMAGAVAVSVGPPAAPSLAAPGPHASSPAVPVAVGDAGAARPPAAALAWMPEPEEAIRAVPASRDVRAAVADAAMPPVATAATGTLAEANAIAAPEPVAQARPAEPDPTPLSDMPQSADRPNGEAPADIAASTRGAQVPVAAATPAEAEMPPPSVARDVPALPEFVVEARPVLDPPVTTVAAARPADAHPEPIGAAPTPHAAPIPAAAAQGADAGGAGLSGGTPARVASAAAAPPPAPRLVGATPPSVAMVAPPAGPLPACGPDRLRIRTGSHDGHGRVVFDWSGPVAYRLTPGVEGLGIVFPDAGCRPAANGIRPARNLRGADAEGQGAALVLRIAPGAQPRDFRLGNRVVIDLADPAR</sequence>
<evidence type="ECO:0000256" key="6">
    <source>
        <dbReference type="SAM" id="MobiDB-lite"/>
    </source>
</evidence>
<dbReference type="RefSeq" id="WP_209351312.1">
    <property type="nucleotide sequence ID" value="NZ_JAGIYZ010000006.1"/>
</dbReference>
<feature type="compositionally biased region" description="Basic and acidic residues" evidence="6">
    <location>
        <begin position="1"/>
        <end position="10"/>
    </location>
</feature>
<feature type="region of interest" description="Disordered" evidence="6">
    <location>
        <begin position="553"/>
        <end position="604"/>
    </location>
</feature>
<keyword evidence="2 5" id="KW-0547">Nucleotide-binding</keyword>
<organism evidence="8 9">
    <name type="scientific">Roseomonas nitratireducens</name>
    <dbReference type="NCBI Taxonomy" id="2820810"/>
    <lineage>
        <taxon>Bacteria</taxon>
        <taxon>Pseudomonadati</taxon>
        <taxon>Pseudomonadota</taxon>
        <taxon>Alphaproteobacteria</taxon>
        <taxon>Acetobacterales</taxon>
        <taxon>Roseomonadaceae</taxon>
        <taxon>Roseomonas</taxon>
    </lineage>
</organism>
<protein>
    <submittedName>
        <fullName evidence="8">Protein kinase</fullName>
    </submittedName>
</protein>
<feature type="domain" description="Protein kinase" evidence="7">
    <location>
        <begin position="33"/>
        <end position="299"/>
    </location>
</feature>
<name>A0ABS4ARE9_9PROT</name>
<dbReference type="InterPro" id="IPR011009">
    <property type="entry name" value="Kinase-like_dom_sf"/>
</dbReference>
<keyword evidence="9" id="KW-1185">Reference proteome</keyword>
<dbReference type="Pfam" id="PF00069">
    <property type="entry name" value="Pkinase"/>
    <property type="match status" value="1"/>
</dbReference>
<evidence type="ECO:0000256" key="5">
    <source>
        <dbReference type="PROSITE-ProRule" id="PRU10141"/>
    </source>
</evidence>
<dbReference type="InterPro" id="IPR008271">
    <property type="entry name" value="Ser/Thr_kinase_AS"/>
</dbReference>
<feature type="region of interest" description="Disordered" evidence="6">
    <location>
        <begin position="1"/>
        <end position="20"/>
    </location>
</feature>
<dbReference type="PROSITE" id="PS50011">
    <property type="entry name" value="PROTEIN_KINASE_DOM"/>
    <property type="match status" value="1"/>
</dbReference>
<dbReference type="CDD" id="cd14014">
    <property type="entry name" value="STKc_PknB_like"/>
    <property type="match status" value="1"/>
</dbReference>
<keyword evidence="1" id="KW-0808">Transferase</keyword>
<dbReference type="PANTHER" id="PTHR43289:SF6">
    <property type="entry name" value="SERINE_THREONINE-PROTEIN KINASE NEKL-3"/>
    <property type="match status" value="1"/>
</dbReference>
<dbReference type="Proteomes" id="UP000680815">
    <property type="component" value="Unassembled WGS sequence"/>
</dbReference>
<dbReference type="InterPro" id="IPR017441">
    <property type="entry name" value="Protein_kinase_ATP_BS"/>
</dbReference>
<comment type="caution">
    <text evidence="8">The sequence shown here is derived from an EMBL/GenBank/DDBJ whole genome shotgun (WGS) entry which is preliminary data.</text>
</comment>
<accession>A0ABS4ARE9</accession>
<feature type="compositionally biased region" description="Low complexity" evidence="6">
    <location>
        <begin position="587"/>
        <end position="597"/>
    </location>
</feature>
<dbReference type="SMART" id="SM00220">
    <property type="entry name" value="S_TKc"/>
    <property type="match status" value="1"/>
</dbReference>
<feature type="compositionally biased region" description="Low complexity" evidence="6">
    <location>
        <begin position="553"/>
        <end position="577"/>
    </location>
</feature>
<dbReference type="Gene3D" id="1.10.510.10">
    <property type="entry name" value="Transferase(Phosphotransferase) domain 1"/>
    <property type="match status" value="1"/>
</dbReference>
<evidence type="ECO:0000256" key="3">
    <source>
        <dbReference type="ARBA" id="ARBA00022777"/>
    </source>
</evidence>
<evidence type="ECO:0000256" key="4">
    <source>
        <dbReference type="ARBA" id="ARBA00022840"/>
    </source>
</evidence>
<dbReference type="EMBL" id="JAGIYZ010000006">
    <property type="protein sequence ID" value="MBP0463945.1"/>
    <property type="molecule type" value="Genomic_DNA"/>
</dbReference>
<keyword evidence="4 5" id="KW-0067">ATP-binding</keyword>
<keyword evidence="3 8" id="KW-0418">Kinase</keyword>